<dbReference type="GO" id="GO:0005634">
    <property type="term" value="C:nucleus"/>
    <property type="evidence" value="ECO:0000318"/>
    <property type="project" value="GO_Central"/>
</dbReference>
<dbReference type="GO" id="GO:0010113">
    <property type="term" value="P:negative regulation of systemic acquired resistance"/>
    <property type="evidence" value="ECO:0000318"/>
    <property type="project" value="GO_Central"/>
</dbReference>
<dbReference type="PANTHER" id="PTHR37243:SF2">
    <property type="entry name" value="NEGATIVE REGULATOR OF SYSTEMIC ACQUIRED RESISTANCE SNI1"/>
    <property type="match status" value="1"/>
</dbReference>
<sequence>MVKRKSSNNCNRRIRINRGGMEANTLAILDSNESHKDSQDARDDSVDFLEAVRTASLLPENGTPPTEKMVEAVFQILRAGKSLELIMSSYELLNEIEKRFPRVYMSESSGNDSRELVVINEAWLPFVVFSDVMSSEREATPKNSDGLFDVNGFHELIQGLAELANKTISQRVDTESLGNMLLFQYLVNVLEEDFVPRINMYKETMNWNLLRECLLNMLLGSRRVNYKVLMKDCLSTICGLCQDHAGIVDESEHSETSMGKSYENHNTDVAIALLEVQKTTCLAMQKLLTMIMELDMSKKQAHMEGQTTRADGVRTPLAEIILDELTYDRDILSPFLQVFNDPKWKLEIIVQYFLKYTAKPSVRTRRSDVTSEDSTLNRVLKSFSNGTYTRNIIKKIDVEAVQLLLAHAFLAYLSISSQQRLPGMSDCKEDENSSLMEISKDVIAAFNSLRGADENIEISSLGKEALFTAAMIISTTS</sequence>
<dbReference type="GO" id="GO:0016444">
    <property type="term" value="P:somatic cell DNA recombination"/>
    <property type="evidence" value="ECO:0007669"/>
    <property type="project" value="EnsemblPlants"/>
</dbReference>
<keyword evidence="2" id="KW-1185">Reference proteome</keyword>
<dbReference type="GO" id="GO:0006974">
    <property type="term" value="P:DNA damage response"/>
    <property type="evidence" value="ECO:0007669"/>
    <property type="project" value="EnsemblPlants"/>
</dbReference>
<dbReference type="InterPro" id="IPR034561">
    <property type="entry name" value="SNI1"/>
</dbReference>
<name>A0A061GG43_THECC</name>
<evidence type="ECO:0000313" key="1">
    <source>
        <dbReference type="EMBL" id="EOY28107.1"/>
    </source>
</evidence>
<dbReference type="GO" id="GO:0002215">
    <property type="term" value="P:defense response to nematode"/>
    <property type="evidence" value="ECO:0007669"/>
    <property type="project" value="EnsemblPlants"/>
</dbReference>
<dbReference type="GO" id="GO:0000976">
    <property type="term" value="F:transcription cis-regulatory region binding"/>
    <property type="evidence" value="ECO:0000318"/>
    <property type="project" value="GO_Central"/>
</dbReference>
<dbReference type="PANTHER" id="PTHR37243">
    <property type="entry name" value="NEGATIVE REGULATOR OF SYSTEMIC ACQUIRED RESISTANCE SNI1"/>
    <property type="match status" value="1"/>
</dbReference>
<evidence type="ECO:0000313" key="2">
    <source>
        <dbReference type="Proteomes" id="UP000026915"/>
    </source>
</evidence>
<dbReference type="HOGENOM" id="CLU_045759_1_0_1"/>
<gene>
    <name evidence="1" type="ORF">TCM_029769</name>
</gene>
<accession>A0A061GG43</accession>
<dbReference type="GO" id="GO:0006338">
    <property type="term" value="P:chromatin remodeling"/>
    <property type="evidence" value="ECO:0007669"/>
    <property type="project" value="EnsemblPlants"/>
</dbReference>
<dbReference type="STRING" id="3641.A0A061GG43"/>
<dbReference type="Gramene" id="EOY28107">
    <property type="protein sequence ID" value="EOY28107"/>
    <property type="gene ID" value="TCM_029769"/>
</dbReference>
<dbReference type="FunCoup" id="A0A061GG43">
    <property type="interactions" value="435"/>
</dbReference>
<dbReference type="Proteomes" id="UP000026915">
    <property type="component" value="Chromosome 6"/>
</dbReference>
<dbReference type="eggNOG" id="ENOG502RBSJ">
    <property type="taxonomic scope" value="Eukaryota"/>
</dbReference>
<proteinExistence type="predicted"/>
<dbReference type="GO" id="GO:0045892">
    <property type="term" value="P:negative regulation of DNA-templated transcription"/>
    <property type="evidence" value="ECO:0000318"/>
    <property type="project" value="GO_Central"/>
</dbReference>
<dbReference type="EMBL" id="CM001884">
    <property type="protein sequence ID" value="EOY28106.1"/>
    <property type="molecule type" value="Genomic_DNA"/>
</dbReference>
<dbReference type="Gramene" id="EOY28106">
    <property type="protein sequence ID" value="EOY28106"/>
    <property type="gene ID" value="TCM_029769"/>
</dbReference>
<reference evidence="1 2" key="1">
    <citation type="journal article" date="2013" name="Genome Biol.">
        <title>The genome sequence of the most widely cultivated cacao type and its use to identify candidate genes regulating pod color.</title>
        <authorList>
            <person name="Motamayor J.C."/>
            <person name="Mockaitis K."/>
            <person name="Schmutz J."/>
            <person name="Haiminen N."/>
            <person name="Iii D.L."/>
            <person name="Cornejo O."/>
            <person name="Findley S.D."/>
            <person name="Zheng P."/>
            <person name="Utro F."/>
            <person name="Royaert S."/>
            <person name="Saski C."/>
            <person name="Jenkins J."/>
            <person name="Podicheti R."/>
            <person name="Zhao M."/>
            <person name="Scheffler B.E."/>
            <person name="Stack J.C."/>
            <person name="Feltus F.A."/>
            <person name="Mustiga G.M."/>
            <person name="Amores F."/>
            <person name="Phillips W."/>
            <person name="Marelli J.P."/>
            <person name="May G.D."/>
            <person name="Shapiro H."/>
            <person name="Ma J."/>
            <person name="Bustamante C.D."/>
            <person name="Schnell R.J."/>
            <person name="Main D."/>
            <person name="Gilbert D."/>
            <person name="Parida L."/>
            <person name="Kuhn D.N."/>
        </authorList>
    </citation>
    <scope>NUCLEOTIDE SEQUENCE [LARGE SCALE GENOMIC DNA]</scope>
    <source>
        <strain evidence="2">cv. Matina 1-6</strain>
    </source>
</reference>
<dbReference type="GO" id="GO:0030915">
    <property type="term" value="C:Smc5-Smc6 complex"/>
    <property type="evidence" value="ECO:0007669"/>
    <property type="project" value="EnsemblPlants"/>
</dbReference>
<dbReference type="OMA" id="CIAMQKF"/>
<dbReference type="EMBL" id="CM001884">
    <property type="protein sequence ID" value="EOY28107.1"/>
    <property type="molecule type" value="Genomic_DNA"/>
</dbReference>
<dbReference type="AlphaFoldDB" id="A0A061GG43"/>
<organism evidence="1 2">
    <name type="scientific">Theobroma cacao</name>
    <name type="common">Cacao</name>
    <name type="synonym">Cocoa</name>
    <dbReference type="NCBI Taxonomy" id="3641"/>
    <lineage>
        <taxon>Eukaryota</taxon>
        <taxon>Viridiplantae</taxon>
        <taxon>Streptophyta</taxon>
        <taxon>Embryophyta</taxon>
        <taxon>Tracheophyta</taxon>
        <taxon>Spermatophyta</taxon>
        <taxon>Magnoliopsida</taxon>
        <taxon>eudicotyledons</taxon>
        <taxon>Gunneridae</taxon>
        <taxon>Pentapetalae</taxon>
        <taxon>rosids</taxon>
        <taxon>malvids</taxon>
        <taxon>Malvales</taxon>
        <taxon>Malvaceae</taxon>
        <taxon>Byttnerioideae</taxon>
        <taxon>Theobroma</taxon>
    </lineage>
</organism>
<protein>
    <submittedName>
        <fullName evidence="1">Negative regulator of systemic acquired resistance, putative isoform 1</fullName>
    </submittedName>
</protein>
<dbReference type="InParanoid" id="A0A061GG43"/>